<dbReference type="PROSITE" id="PS50297">
    <property type="entry name" value="ANK_REP_REGION"/>
    <property type="match status" value="6"/>
</dbReference>
<dbReference type="SMART" id="SM00248">
    <property type="entry name" value="ANK"/>
    <property type="match status" value="11"/>
</dbReference>
<dbReference type="VEuPathDB" id="FungiDB:ASPFODRAFT_187749"/>
<dbReference type="PANTHER" id="PTHR24126">
    <property type="entry name" value="ANKYRIN REPEAT, PH AND SEC7 DOMAIN CONTAINING PROTEIN SECG-RELATED"/>
    <property type="match status" value="1"/>
</dbReference>
<accession>A0A146FF09</accession>
<reference evidence="6" key="2">
    <citation type="submission" date="2016-02" db="EMBL/GenBank/DDBJ databases">
        <title>Genome sequencing of Aspergillus luchuensis NBRC 4314.</title>
        <authorList>
            <person name="Yamada O."/>
        </authorList>
    </citation>
    <scope>NUCLEOTIDE SEQUENCE [LARGE SCALE GENOMIC DNA]</scope>
    <source>
        <strain evidence="6">RIB 2604</strain>
    </source>
</reference>
<evidence type="ECO:0000313" key="6">
    <source>
        <dbReference type="Proteomes" id="UP000075230"/>
    </source>
</evidence>
<dbReference type="SUPFAM" id="SSF48403">
    <property type="entry name" value="Ankyrin repeat"/>
    <property type="match status" value="3"/>
</dbReference>
<dbReference type="AlphaFoldDB" id="A0A146FF09"/>
<dbReference type="PANTHER" id="PTHR24126:SF14">
    <property type="entry name" value="ANK_REP_REGION DOMAIN-CONTAINING PROTEIN"/>
    <property type="match status" value="1"/>
</dbReference>
<name>A0A146FF09_ASPKA</name>
<proteinExistence type="predicted"/>
<organism evidence="5 6">
    <name type="scientific">Aspergillus kawachii</name>
    <name type="common">White koji mold</name>
    <name type="synonym">Aspergillus awamori var. kawachi</name>
    <dbReference type="NCBI Taxonomy" id="1069201"/>
    <lineage>
        <taxon>Eukaryota</taxon>
        <taxon>Fungi</taxon>
        <taxon>Dikarya</taxon>
        <taxon>Ascomycota</taxon>
        <taxon>Pezizomycotina</taxon>
        <taxon>Eurotiomycetes</taxon>
        <taxon>Eurotiomycetidae</taxon>
        <taxon>Eurotiales</taxon>
        <taxon>Aspergillaceae</taxon>
        <taxon>Aspergillus</taxon>
        <taxon>Aspergillus subgen. Circumdati</taxon>
    </lineage>
</organism>
<dbReference type="EMBL" id="BCWF01000018">
    <property type="protein sequence ID" value="GAT24192.1"/>
    <property type="molecule type" value="Genomic_DNA"/>
</dbReference>
<dbReference type="InterPro" id="IPR036770">
    <property type="entry name" value="Ankyrin_rpt-contain_sf"/>
</dbReference>
<evidence type="ECO:0000256" key="1">
    <source>
        <dbReference type="ARBA" id="ARBA00022737"/>
    </source>
</evidence>
<dbReference type="InterPro" id="IPR002110">
    <property type="entry name" value="Ankyrin_rpt"/>
</dbReference>
<feature type="repeat" description="ANK" evidence="3">
    <location>
        <begin position="334"/>
        <end position="359"/>
    </location>
</feature>
<feature type="repeat" description="ANK" evidence="3">
    <location>
        <begin position="990"/>
        <end position="1015"/>
    </location>
</feature>
<dbReference type="InterPro" id="IPR025676">
    <property type="entry name" value="Clr5_dom"/>
</dbReference>
<evidence type="ECO:0000313" key="5">
    <source>
        <dbReference type="EMBL" id="GAT24192.1"/>
    </source>
</evidence>
<dbReference type="Gene3D" id="1.25.40.20">
    <property type="entry name" value="Ankyrin repeat-containing domain"/>
    <property type="match status" value="4"/>
</dbReference>
<keyword evidence="1" id="KW-0677">Repeat</keyword>
<reference evidence="5 6" key="1">
    <citation type="journal article" date="2016" name="DNA Res.">
        <title>Genome sequence of Aspergillus luchuensis NBRC 4314.</title>
        <authorList>
            <person name="Yamada O."/>
            <person name="Machida M."/>
            <person name="Hosoyama A."/>
            <person name="Goto M."/>
            <person name="Takahashi T."/>
            <person name="Futagami T."/>
            <person name="Yamagata Y."/>
            <person name="Takeuchi M."/>
            <person name="Kobayashi T."/>
            <person name="Koike H."/>
            <person name="Abe K."/>
            <person name="Asai K."/>
            <person name="Arita M."/>
            <person name="Fujita N."/>
            <person name="Fukuda K."/>
            <person name="Higa K."/>
            <person name="Horikawa H."/>
            <person name="Ishikawa T."/>
            <person name="Jinno K."/>
            <person name="Kato Y."/>
            <person name="Kirimura K."/>
            <person name="Mizutani O."/>
            <person name="Nakasone K."/>
            <person name="Sano M."/>
            <person name="Shiraishi Y."/>
            <person name="Tsukahara M."/>
            <person name="Gomi K."/>
        </authorList>
    </citation>
    <scope>NUCLEOTIDE SEQUENCE [LARGE SCALE GENOMIC DNA]</scope>
    <source>
        <strain evidence="5 6">RIB 2604</strain>
    </source>
</reference>
<evidence type="ECO:0000256" key="3">
    <source>
        <dbReference type="PROSITE-ProRule" id="PRU00023"/>
    </source>
</evidence>
<dbReference type="Pfam" id="PF12796">
    <property type="entry name" value="Ank_2"/>
    <property type="match status" value="4"/>
</dbReference>
<evidence type="ECO:0000259" key="4">
    <source>
        <dbReference type="Pfam" id="PF14420"/>
    </source>
</evidence>
<feature type="repeat" description="ANK" evidence="3">
    <location>
        <begin position="920"/>
        <end position="952"/>
    </location>
</feature>
<evidence type="ECO:0000256" key="2">
    <source>
        <dbReference type="ARBA" id="ARBA00023043"/>
    </source>
</evidence>
<feature type="repeat" description="ANK" evidence="3">
    <location>
        <begin position="955"/>
        <end position="987"/>
    </location>
</feature>
<keyword evidence="2 3" id="KW-0040">ANK repeat</keyword>
<sequence>MANQKWDRYMSEIERLYIHENQTLEDVMSYMETQHSWKKRQAQFTIKHSESRDDEWILKRVAKRKRNGKESEVFIDGIQLHPKKIAKAKYGKGFVSTISQYAPSPKTPEGYLVTTPQTTGMCLSWSSSLPWLRFMSFLDPPTEKAPSLPSSSLFVDSTRSGNVTKDASFELMRCLNSLVPWNKHKHLGNIYSGSRTLAALSILMPETEQGQLDGLSTNLSTLKSGLRDHLSVVLYLISNNLMPPDEDLSFEEQKQRDSRLILSLLKDSGWGDPDHLRILLSTREPTAESIAEKVFESALWIGDLDIVENMLRSGMSADGLIEVLTEAADIWFLTPLQFAAQEGNIRLTNLLIRHGADIEHGLANKVGKTALYFAITSEDLAVVRALLLQGAKVTRECARAAMETCYSYPQALDLVREIIDIYLEEHLAAGRNDPGLVVPAVESKNAWIVKHFLDRGAKLNGSITPSYYLGHEGRDICLLGFAVMNMDVDIVRLLTDSTVGANGLCSGPQYMFPLTLAAMKGTTEIARVLLDSGADVRAADKGEKTLLEYAARKSNLILCQMLITHGAKVDREPCDAQKSPSALMTAIQEDDMLIVELLINSNARLNDRFEAAPGSVLAAALEVGNDAVIDKLIHAGARYVGVKMKKIGNLQTAILMKEKGVLANVLFSSGRQILVAAILAGHENLAYFLLQNGAHKEHDARYPFSTSDPITPLDAATRTNNIRLIQALLEHGVAVTDYALTYAIQRHSGLLPILLRSFSGRAPTAVAAALREPSIAALKLLREANVDFTGAFRPLAVGSRLNRWSQVWEDEVKSVLEVAVDWDAERSHFTFLLEWAAAAGIPWEPELVSRALIRTILSNEHGRLAELMQLDFDLSYDYWLVSEEFSFNPLQAAVKSQLVWVVREMLMKGADVNYLGYGPRSRTPLQLAVENGNMEIFNLLLHYGADVNGPAAGEGGATALQIAAIRGFIGIAQRLLDLGADVNAKPAVKDGRTALMGAAEHGRIDMLHLLLDRGALIVGEHRFYFDEAVRLAKNNGHYAASRLLISFEVSLVATGDFVEDGAEYPAHVAGVSGHPLQMALRRPAYSTAFSTRGKPCALPIPTEQSKRNFVPPWYRRVCIQAGNPLNEVDLRDSKRTQVDIFLNSARSTLIWDRTPIRSASRAHERYCFRLKSKRSTL</sequence>
<protein>
    <recommendedName>
        <fullName evidence="4">Clr5 domain-containing protein</fullName>
    </recommendedName>
</protein>
<gene>
    <name evidence="5" type="ORF">RIB2604_01800170</name>
</gene>
<feature type="repeat" description="ANK" evidence="3">
    <location>
        <begin position="509"/>
        <end position="541"/>
    </location>
</feature>
<feature type="domain" description="Clr5" evidence="4">
    <location>
        <begin position="4"/>
        <end position="45"/>
    </location>
</feature>
<dbReference type="Pfam" id="PF14420">
    <property type="entry name" value="Clr5"/>
    <property type="match status" value="1"/>
</dbReference>
<feature type="repeat" description="ANK" evidence="3">
    <location>
        <begin position="366"/>
        <end position="398"/>
    </location>
</feature>
<dbReference type="PROSITE" id="PS50088">
    <property type="entry name" value="ANK_REPEAT"/>
    <property type="match status" value="6"/>
</dbReference>
<comment type="caution">
    <text evidence="5">The sequence shown here is derived from an EMBL/GenBank/DDBJ whole genome shotgun (WGS) entry which is preliminary data.</text>
</comment>
<dbReference type="Proteomes" id="UP000075230">
    <property type="component" value="Unassembled WGS sequence"/>
</dbReference>
<dbReference type="PRINTS" id="PR01415">
    <property type="entry name" value="ANKYRIN"/>
</dbReference>